<organism evidence="1 2">
    <name type="scientific">Perkinsus olseni</name>
    <name type="common">Perkinsus atlanticus</name>
    <dbReference type="NCBI Taxonomy" id="32597"/>
    <lineage>
        <taxon>Eukaryota</taxon>
        <taxon>Sar</taxon>
        <taxon>Alveolata</taxon>
        <taxon>Perkinsozoa</taxon>
        <taxon>Perkinsea</taxon>
        <taxon>Perkinsida</taxon>
        <taxon>Perkinsidae</taxon>
        <taxon>Perkinsus</taxon>
    </lineage>
</organism>
<name>A0A7J6RK27_PEROL</name>
<protein>
    <submittedName>
        <fullName evidence="1">Uncharacterized protein</fullName>
    </submittedName>
</protein>
<dbReference type="AlphaFoldDB" id="A0A7J6RK27"/>
<sequence>MAERLTLSSLYAAGREGFILGLDAFQRSSVLLLRQPDDGKFELVCVDYDVDAEKHYIHYVDYEEIITIVSISEEAWLCKFVPSNDELVCVAGRADSSNLLWISLMDTWSMSVLFMLDRLEVSGFGHKLSYPRFLTIMENGLVVVGLQNDVEEDPFFGVLGGVAFPGSAPALPDITPTGYRALVTQA</sequence>
<dbReference type="Proteomes" id="UP000553632">
    <property type="component" value="Unassembled WGS sequence"/>
</dbReference>
<comment type="caution">
    <text evidence="1">The sequence shown here is derived from an EMBL/GenBank/DDBJ whole genome shotgun (WGS) entry which is preliminary data.</text>
</comment>
<feature type="non-terminal residue" evidence="1">
    <location>
        <position position="186"/>
    </location>
</feature>
<accession>A0A7J6RK27</accession>
<keyword evidence="2" id="KW-1185">Reference proteome</keyword>
<evidence type="ECO:0000313" key="2">
    <source>
        <dbReference type="Proteomes" id="UP000553632"/>
    </source>
</evidence>
<reference evidence="1 2" key="1">
    <citation type="submission" date="2020-04" db="EMBL/GenBank/DDBJ databases">
        <title>Perkinsus olseni comparative genomics.</title>
        <authorList>
            <person name="Bogema D.R."/>
        </authorList>
    </citation>
    <scope>NUCLEOTIDE SEQUENCE [LARGE SCALE GENOMIC DNA]</scope>
    <source>
        <strain evidence="1 2">ATCC PRA-207</strain>
    </source>
</reference>
<dbReference type="EMBL" id="JABANO010025029">
    <property type="protein sequence ID" value="KAF4720923.1"/>
    <property type="molecule type" value="Genomic_DNA"/>
</dbReference>
<proteinExistence type="predicted"/>
<gene>
    <name evidence="1" type="ORF">FOZ63_028202</name>
</gene>
<evidence type="ECO:0000313" key="1">
    <source>
        <dbReference type="EMBL" id="KAF4720923.1"/>
    </source>
</evidence>